<dbReference type="PANTHER" id="PTHR43238">
    <property type="entry name" value="GDP-L-FUCOSE SYNTHASE"/>
    <property type="match status" value="1"/>
</dbReference>
<gene>
    <name evidence="2" type="primary">chmD_1</name>
    <name evidence="2" type="ORF">SDC9_54984</name>
</gene>
<dbReference type="AlphaFoldDB" id="A0A644WXP3"/>
<dbReference type="GO" id="GO:0050577">
    <property type="term" value="F:GDP-L-fucose synthase activity"/>
    <property type="evidence" value="ECO:0007669"/>
    <property type="project" value="TreeGrafter"/>
</dbReference>
<dbReference type="PANTHER" id="PTHR43238:SF1">
    <property type="entry name" value="GDP-L-FUCOSE SYNTHASE"/>
    <property type="match status" value="1"/>
</dbReference>
<proteinExistence type="predicted"/>
<protein>
    <submittedName>
        <fullName evidence="2">dTDP-4-oxo-6-deoxy-D-allose reductase</fullName>
        <ecNumber evidence="2">1.1.1.364</ecNumber>
    </submittedName>
</protein>
<dbReference type="InterPro" id="IPR036291">
    <property type="entry name" value="NAD(P)-bd_dom_sf"/>
</dbReference>
<feature type="domain" description="NAD-dependent epimerase/dehydratase" evidence="1">
    <location>
        <begin position="13"/>
        <end position="250"/>
    </location>
</feature>
<dbReference type="Gene3D" id="3.40.50.720">
    <property type="entry name" value="NAD(P)-binding Rossmann-like Domain"/>
    <property type="match status" value="1"/>
</dbReference>
<dbReference type="Gene3D" id="3.90.25.10">
    <property type="entry name" value="UDP-galactose 4-epimerase, domain 1"/>
    <property type="match status" value="1"/>
</dbReference>
<name>A0A644WXP3_9ZZZZ</name>
<dbReference type="SUPFAM" id="SSF51735">
    <property type="entry name" value="NAD(P)-binding Rossmann-fold domains"/>
    <property type="match status" value="1"/>
</dbReference>
<dbReference type="EC" id="1.1.1.364" evidence="2"/>
<accession>A0A644WXP3</accession>
<evidence type="ECO:0000259" key="1">
    <source>
        <dbReference type="Pfam" id="PF01370"/>
    </source>
</evidence>
<reference evidence="2" key="1">
    <citation type="submission" date="2019-08" db="EMBL/GenBank/DDBJ databases">
        <authorList>
            <person name="Kucharzyk K."/>
            <person name="Murdoch R.W."/>
            <person name="Higgins S."/>
            <person name="Loffler F."/>
        </authorList>
    </citation>
    <scope>NUCLEOTIDE SEQUENCE</scope>
</reference>
<dbReference type="EMBL" id="VSSQ01001478">
    <property type="protein sequence ID" value="MPM08670.1"/>
    <property type="molecule type" value="Genomic_DNA"/>
</dbReference>
<sequence length="325" mass="36743">MSEPMGSLRGKKILVTGGGGFIGTNVCKRLVAEGAAVKATSHKRGPRYPVDGVEYMHSDLTEKEDCLRVTKDIDAVVLTAAFVAGAQGMLKSPMQLVTDTVILNLRILEAAFDNGVKKCIYISSGMVYPFSKEPLKEESGYLGDPYDKYFTGGWSRRFIEVVCRMYAEKLQAMDITVLRIDNLYGPYDNFEHRKSHVMPSLIRKTVERMDPFEVWGDGKDYKDFIFIEDLVDGIVLALEKADGYHVYNLATGRNVTINDALKIILRCGNYEEAKIVYNTDKPMMIPYKVLCIDKARQELGFEAKTSLEEGIRKTMEWYRRHPSVD</sequence>
<dbReference type="InterPro" id="IPR001509">
    <property type="entry name" value="Epimerase_deHydtase"/>
</dbReference>
<dbReference type="Pfam" id="PF01370">
    <property type="entry name" value="Epimerase"/>
    <property type="match status" value="1"/>
</dbReference>
<organism evidence="2">
    <name type="scientific">bioreactor metagenome</name>
    <dbReference type="NCBI Taxonomy" id="1076179"/>
    <lineage>
        <taxon>unclassified sequences</taxon>
        <taxon>metagenomes</taxon>
        <taxon>ecological metagenomes</taxon>
    </lineage>
</organism>
<comment type="caution">
    <text evidence="2">The sequence shown here is derived from an EMBL/GenBank/DDBJ whole genome shotgun (WGS) entry which is preliminary data.</text>
</comment>
<keyword evidence="2" id="KW-0560">Oxidoreductase</keyword>
<evidence type="ECO:0000313" key="2">
    <source>
        <dbReference type="EMBL" id="MPM08670.1"/>
    </source>
</evidence>